<organism evidence="2 3">
    <name type="scientific">Mycena indigotica</name>
    <dbReference type="NCBI Taxonomy" id="2126181"/>
    <lineage>
        <taxon>Eukaryota</taxon>
        <taxon>Fungi</taxon>
        <taxon>Dikarya</taxon>
        <taxon>Basidiomycota</taxon>
        <taxon>Agaricomycotina</taxon>
        <taxon>Agaricomycetes</taxon>
        <taxon>Agaricomycetidae</taxon>
        <taxon>Agaricales</taxon>
        <taxon>Marasmiineae</taxon>
        <taxon>Mycenaceae</taxon>
        <taxon>Mycena</taxon>
    </lineage>
</organism>
<protein>
    <submittedName>
        <fullName evidence="2">Uncharacterized protein</fullName>
    </submittedName>
</protein>
<comment type="caution">
    <text evidence="2">The sequence shown here is derived from an EMBL/GenBank/DDBJ whole genome shotgun (WGS) entry which is preliminary data.</text>
</comment>
<dbReference type="AlphaFoldDB" id="A0A8H6VRR1"/>
<gene>
    <name evidence="2" type="ORF">MIND_01283500</name>
</gene>
<feature type="compositionally biased region" description="Basic residues" evidence="1">
    <location>
        <begin position="56"/>
        <end position="65"/>
    </location>
</feature>
<feature type="compositionally biased region" description="Basic and acidic residues" evidence="1">
    <location>
        <begin position="1"/>
        <end position="13"/>
    </location>
</feature>
<feature type="compositionally biased region" description="Basic and acidic residues" evidence="1">
    <location>
        <begin position="31"/>
        <end position="43"/>
    </location>
</feature>
<keyword evidence="3" id="KW-1185">Reference proteome</keyword>
<dbReference type="Proteomes" id="UP000636479">
    <property type="component" value="Unassembled WGS sequence"/>
</dbReference>
<sequence length="214" mass="24041">MSAASARRERDVPDPSLVLPNNASRKRRAPHRADESPNERISIDDSDSNDEESSRRIKPVRKRAKNAVIPDAETDAETDAGKEMDGEAFGSSQASSILPSPYEEDAEGMLKNVHVTAVEDVDVNAPLNDTKPTADLEYFYSNKHQRKTLVRGGGEAMKIHYDCVARRLKKADKVSFVKDVSTRRRHLASKHPREYEKFCREKNFLSMLEADVAD</sequence>
<accession>A0A8H6VRR1</accession>
<feature type="region of interest" description="Disordered" evidence="1">
    <location>
        <begin position="1"/>
        <end position="95"/>
    </location>
</feature>
<dbReference type="EMBL" id="JACAZF010000013">
    <property type="protein sequence ID" value="KAF7291389.1"/>
    <property type="molecule type" value="Genomic_DNA"/>
</dbReference>
<evidence type="ECO:0000256" key="1">
    <source>
        <dbReference type="SAM" id="MobiDB-lite"/>
    </source>
</evidence>
<evidence type="ECO:0000313" key="2">
    <source>
        <dbReference type="EMBL" id="KAF7291389.1"/>
    </source>
</evidence>
<name>A0A8H6VRR1_9AGAR</name>
<dbReference type="RefSeq" id="XP_037214511.1">
    <property type="nucleotide sequence ID" value="XM_037369305.1"/>
</dbReference>
<reference evidence="2" key="1">
    <citation type="submission" date="2020-05" db="EMBL/GenBank/DDBJ databases">
        <title>Mycena genomes resolve the evolution of fungal bioluminescence.</title>
        <authorList>
            <person name="Tsai I.J."/>
        </authorList>
    </citation>
    <scope>NUCLEOTIDE SEQUENCE</scope>
    <source>
        <strain evidence="2">171206Taipei</strain>
    </source>
</reference>
<dbReference type="GeneID" id="59351821"/>
<dbReference type="OrthoDB" id="3256444at2759"/>
<proteinExistence type="predicted"/>
<evidence type="ECO:0000313" key="3">
    <source>
        <dbReference type="Proteomes" id="UP000636479"/>
    </source>
</evidence>